<evidence type="ECO:0000256" key="4">
    <source>
        <dbReference type="SAM" id="MobiDB-lite"/>
    </source>
</evidence>
<dbReference type="GO" id="GO:0030154">
    <property type="term" value="P:cell differentiation"/>
    <property type="evidence" value="ECO:0007669"/>
    <property type="project" value="TreeGrafter"/>
</dbReference>
<accession>A0A183UQP0</accession>
<dbReference type="InterPro" id="IPR050394">
    <property type="entry name" value="Homeobox_NK-like"/>
</dbReference>
<evidence type="ECO:0000256" key="2">
    <source>
        <dbReference type="PROSITE-ProRule" id="PRU00108"/>
    </source>
</evidence>
<evidence type="ECO:0000256" key="1">
    <source>
        <dbReference type="ARBA" id="ARBA00004123"/>
    </source>
</evidence>
<evidence type="ECO:0000313" key="7">
    <source>
        <dbReference type="Proteomes" id="UP000050794"/>
    </source>
</evidence>
<dbReference type="CDD" id="cd00086">
    <property type="entry name" value="homeodomain"/>
    <property type="match status" value="1"/>
</dbReference>
<evidence type="ECO:0000259" key="5">
    <source>
        <dbReference type="PROSITE" id="PS50071"/>
    </source>
</evidence>
<dbReference type="PROSITE" id="PS50071">
    <property type="entry name" value="HOMEOBOX_2"/>
    <property type="match status" value="1"/>
</dbReference>
<keyword evidence="7" id="KW-1185">Reference proteome</keyword>
<proteinExistence type="predicted"/>
<dbReference type="InterPro" id="IPR009057">
    <property type="entry name" value="Homeodomain-like_sf"/>
</dbReference>
<dbReference type="EMBL" id="UYWY01020625">
    <property type="protein sequence ID" value="VDM42131.1"/>
    <property type="molecule type" value="Genomic_DNA"/>
</dbReference>
<dbReference type="SUPFAM" id="SSF46689">
    <property type="entry name" value="Homeodomain-like"/>
    <property type="match status" value="2"/>
</dbReference>
<feature type="DNA-binding region" description="Homeobox" evidence="2">
    <location>
        <begin position="66"/>
        <end position="168"/>
    </location>
</feature>
<dbReference type="Gene3D" id="1.10.10.60">
    <property type="entry name" value="Homeodomain-like"/>
    <property type="match status" value="1"/>
</dbReference>
<dbReference type="PANTHER" id="PTHR24340:SF70">
    <property type="entry name" value="NK7.1, ISOFORM A"/>
    <property type="match status" value="1"/>
</dbReference>
<feature type="domain" description="Homeobox" evidence="5">
    <location>
        <begin position="64"/>
        <end position="167"/>
    </location>
</feature>
<name>A0A183UQP0_TOXCA</name>
<evidence type="ECO:0000313" key="8">
    <source>
        <dbReference type="WBParaSite" id="TCNE_0001081001-mRNA-1"/>
    </source>
</evidence>
<reference evidence="6 7" key="2">
    <citation type="submission" date="2018-11" db="EMBL/GenBank/DDBJ databases">
        <authorList>
            <consortium name="Pathogen Informatics"/>
        </authorList>
    </citation>
    <scope>NUCLEOTIDE SEQUENCE [LARGE SCALE GENOMIC DNA]</scope>
</reference>
<keyword evidence="2 3" id="KW-0539">Nucleus</keyword>
<keyword evidence="2 3" id="KW-0238">DNA-binding</keyword>
<feature type="region of interest" description="Disordered" evidence="4">
    <location>
        <begin position="168"/>
        <end position="188"/>
    </location>
</feature>
<dbReference type="PANTHER" id="PTHR24340">
    <property type="entry name" value="HOMEOBOX PROTEIN NKX"/>
    <property type="match status" value="1"/>
</dbReference>
<sequence>MTARVCGYGMLKERICEEVWLSAHTQTHTLRISLQGVLSDGVDRFNCNDSERANASTLEFSKPMKKKKARTTFSGRQIFELEKQFELKKYLSSSERGELAKMLNVTETQVNVPKIISCSNICSNTSTFFVHLIALALRCSSFRFCLVYRDRLVKIWFQNRRTKWKKNEIEHKNGSTTQNDNAKETKND</sequence>
<dbReference type="Proteomes" id="UP000050794">
    <property type="component" value="Unassembled WGS sequence"/>
</dbReference>
<keyword evidence="2 3" id="KW-0371">Homeobox</keyword>
<dbReference type="SMART" id="SM00389">
    <property type="entry name" value="HOX"/>
    <property type="match status" value="1"/>
</dbReference>
<dbReference type="InterPro" id="IPR001356">
    <property type="entry name" value="HD"/>
</dbReference>
<dbReference type="GO" id="GO:0000981">
    <property type="term" value="F:DNA-binding transcription factor activity, RNA polymerase II-specific"/>
    <property type="evidence" value="ECO:0007669"/>
    <property type="project" value="TreeGrafter"/>
</dbReference>
<gene>
    <name evidence="6" type="ORF">TCNE_LOCUS10810</name>
</gene>
<comment type="subcellular location">
    <subcellularLocation>
        <location evidence="1 2 3">Nucleus</location>
    </subcellularLocation>
</comment>
<evidence type="ECO:0000256" key="3">
    <source>
        <dbReference type="RuleBase" id="RU000682"/>
    </source>
</evidence>
<organism evidence="7 8">
    <name type="scientific">Toxocara canis</name>
    <name type="common">Canine roundworm</name>
    <dbReference type="NCBI Taxonomy" id="6265"/>
    <lineage>
        <taxon>Eukaryota</taxon>
        <taxon>Metazoa</taxon>
        <taxon>Ecdysozoa</taxon>
        <taxon>Nematoda</taxon>
        <taxon>Chromadorea</taxon>
        <taxon>Rhabditida</taxon>
        <taxon>Spirurina</taxon>
        <taxon>Ascaridomorpha</taxon>
        <taxon>Ascaridoidea</taxon>
        <taxon>Toxocaridae</taxon>
        <taxon>Toxocara</taxon>
    </lineage>
</organism>
<dbReference type="GO" id="GO:0000978">
    <property type="term" value="F:RNA polymerase II cis-regulatory region sequence-specific DNA binding"/>
    <property type="evidence" value="ECO:0007669"/>
    <property type="project" value="TreeGrafter"/>
</dbReference>
<dbReference type="Pfam" id="PF00046">
    <property type="entry name" value="Homeodomain"/>
    <property type="match status" value="2"/>
</dbReference>
<dbReference type="GO" id="GO:0005634">
    <property type="term" value="C:nucleus"/>
    <property type="evidence" value="ECO:0007669"/>
    <property type="project" value="UniProtKB-SubCell"/>
</dbReference>
<protein>
    <submittedName>
        <fullName evidence="8">Homeobox domain-containing protein</fullName>
    </submittedName>
</protein>
<evidence type="ECO:0000313" key="6">
    <source>
        <dbReference type="EMBL" id="VDM42131.1"/>
    </source>
</evidence>
<reference evidence="8" key="1">
    <citation type="submission" date="2016-06" db="UniProtKB">
        <authorList>
            <consortium name="WormBaseParasite"/>
        </authorList>
    </citation>
    <scope>IDENTIFICATION</scope>
</reference>
<dbReference type="AlphaFoldDB" id="A0A183UQP0"/>
<dbReference type="WBParaSite" id="TCNE_0001081001-mRNA-1">
    <property type="protein sequence ID" value="TCNE_0001081001-mRNA-1"/>
    <property type="gene ID" value="TCNE_0001081001"/>
</dbReference>